<protein>
    <submittedName>
        <fullName evidence="2">Uncharacterized protein</fullName>
    </submittedName>
</protein>
<dbReference type="InParanoid" id="A0A0G4EVN6"/>
<sequence length="87" mass="8874">MSTPVSPGHVWAAARSMMASPTESVTSTGILVRIEVEADGEPLGLRISAMRIGAEGASAVQSSSGVRPAHMASKTALRAANESPSLQ</sequence>
<organism evidence="2 3">
    <name type="scientific">Vitrella brassicaformis (strain CCMP3155)</name>
    <dbReference type="NCBI Taxonomy" id="1169540"/>
    <lineage>
        <taxon>Eukaryota</taxon>
        <taxon>Sar</taxon>
        <taxon>Alveolata</taxon>
        <taxon>Colpodellida</taxon>
        <taxon>Vitrellaceae</taxon>
        <taxon>Vitrella</taxon>
    </lineage>
</organism>
<dbReference type="VEuPathDB" id="CryptoDB:Vbra_8318"/>
<dbReference type="AlphaFoldDB" id="A0A0G4EVN6"/>
<name>A0A0G4EVN6_VITBC</name>
<dbReference type="EMBL" id="CDMY01000324">
    <property type="protein sequence ID" value="CEM02359.1"/>
    <property type="molecule type" value="Genomic_DNA"/>
</dbReference>
<dbReference type="Proteomes" id="UP000041254">
    <property type="component" value="Unassembled WGS sequence"/>
</dbReference>
<gene>
    <name evidence="2" type="ORF">Vbra_8318</name>
</gene>
<evidence type="ECO:0000313" key="2">
    <source>
        <dbReference type="EMBL" id="CEM02359.1"/>
    </source>
</evidence>
<keyword evidence="3" id="KW-1185">Reference proteome</keyword>
<feature type="region of interest" description="Disordered" evidence="1">
    <location>
        <begin position="61"/>
        <end position="87"/>
    </location>
</feature>
<accession>A0A0G4EVN6</accession>
<reference evidence="2 3" key="1">
    <citation type="submission" date="2014-11" db="EMBL/GenBank/DDBJ databases">
        <authorList>
            <person name="Zhu J."/>
            <person name="Qi W."/>
            <person name="Song R."/>
        </authorList>
    </citation>
    <scope>NUCLEOTIDE SEQUENCE [LARGE SCALE GENOMIC DNA]</scope>
</reference>
<evidence type="ECO:0000256" key="1">
    <source>
        <dbReference type="SAM" id="MobiDB-lite"/>
    </source>
</evidence>
<proteinExistence type="predicted"/>
<evidence type="ECO:0000313" key="3">
    <source>
        <dbReference type="Proteomes" id="UP000041254"/>
    </source>
</evidence>